<evidence type="ECO:0000256" key="4">
    <source>
        <dbReference type="SAM" id="SignalP"/>
    </source>
</evidence>
<dbReference type="GO" id="GO:0019814">
    <property type="term" value="C:immunoglobulin complex"/>
    <property type="evidence" value="ECO:0007669"/>
    <property type="project" value="UniProtKB-KW"/>
</dbReference>
<organism evidence="6 7">
    <name type="scientific">Crotalus adamanteus</name>
    <name type="common">Eastern diamondback rattlesnake</name>
    <dbReference type="NCBI Taxonomy" id="8729"/>
    <lineage>
        <taxon>Eukaryota</taxon>
        <taxon>Metazoa</taxon>
        <taxon>Chordata</taxon>
        <taxon>Craniata</taxon>
        <taxon>Vertebrata</taxon>
        <taxon>Euteleostomi</taxon>
        <taxon>Lepidosauria</taxon>
        <taxon>Squamata</taxon>
        <taxon>Bifurcata</taxon>
        <taxon>Unidentata</taxon>
        <taxon>Episquamata</taxon>
        <taxon>Toxicofera</taxon>
        <taxon>Serpentes</taxon>
        <taxon>Colubroidea</taxon>
        <taxon>Viperidae</taxon>
        <taxon>Crotalinae</taxon>
        <taxon>Crotalus</taxon>
    </lineage>
</organism>
<evidence type="ECO:0000256" key="1">
    <source>
        <dbReference type="ARBA" id="ARBA00022859"/>
    </source>
</evidence>
<proteinExistence type="predicted"/>
<keyword evidence="2" id="KW-1064">Adaptive immunity</keyword>
<dbReference type="InterPro" id="IPR036179">
    <property type="entry name" value="Ig-like_dom_sf"/>
</dbReference>
<dbReference type="SUPFAM" id="SSF48726">
    <property type="entry name" value="Immunoglobulin"/>
    <property type="match status" value="1"/>
</dbReference>
<name>A0AAW1B975_CROAD</name>
<dbReference type="PROSITE" id="PS50835">
    <property type="entry name" value="IG_LIKE"/>
    <property type="match status" value="1"/>
</dbReference>
<dbReference type="InterPro" id="IPR003599">
    <property type="entry name" value="Ig_sub"/>
</dbReference>
<dbReference type="SMART" id="SM00406">
    <property type="entry name" value="IGv"/>
    <property type="match status" value="1"/>
</dbReference>
<reference evidence="6 7" key="1">
    <citation type="journal article" date="2024" name="Proc. Natl. Acad. Sci. U.S.A.">
        <title>The genetic regulatory architecture and epigenomic basis for age-related changes in rattlesnake venom.</title>
        <authorList>
            <person name="Hogan M.P."/>
            <person name="Holding M.L."/>
            <person name="Nystrom G.S."/>
            <person name="Colston T.J."/>
            <person name="Bartlett D.A."/>
            <person name="Mason A.J."/>
            <person name="Ellsworth S.A."/>
            <person name="Rautsaw R.M."/>
            <person name="Lawrence K.C."/>
            <person name="Strickland J.L."/>
            <person name="He B."/>
            <person name="Fraser P."/>
            <person name="Margres M.J."/>
            <person name="Gilbert D.M."/>
            <person name="Gibbs H.L."/>
            <person name="Parkinson C.L."/>
            <person name="Rokyta D.R."/>
        </authorList>
    </citation>
    <scope>NUCLEOTIDE SEQUENCE [LARGE SCALE GENOMIC DNA]</scope>
    <source>
        <strain evidence="6">DRR0105</strain>
    </source>
</reference>
<dbReference type="InterPro" id="IPR013106">
    <property type="entry name" value="Ig_V-set"/>
</dbReference>
<dbReference type="EMBL" id="JAOTOJ010000008">
    <property type="protein sequence ID" value="KAK9398067.1"/>
    <property type="molecule type" value="Genomic_DNA"/>
</dbReference>
<feature type="domain" description="Ig-like" evidence="5">
    <location>
        <begin position="13"/>
        <end position="106"/>
    </location>
</feature>
<keyword evidence="7" id="KW-1185">Reference proteome</keyword>
<dbReference type="GO" id="GO:0005576">
    <property type="term" value="C:extracellular region"/>
    <property type="evidence" value="ECO:0007669"/>
    <property type="project" value="UniProtKB-ARBA"/>
</dbReference>
<dbReference type="Proteomes" id="UP001474421">
    <property type="component" value="Unassembled WGS sequence"/>
</dbReference>
<evidence type="ECO:0000259" key="5">
    <source>
        <dbReference type="PROSITE" id="PS50835"/>
    </source>
</evidence>
<dbReference type="InterPro" id="IPR013783">
    <property type="entry name" value="Ig-like_fold"/>
</dbReference>
<keyword evidence="4" id="KW-0732">Signal</keyword>
<dbReference type="PANTHER" id="PTHR23266">
    <property type="entry name" value="IMMUNOGLOBULIN HEAVY CHAIN"/>
    <property type="match status" value="1"/>
</dbReference>
<protein>
    <recommendedName>
        <fullName evidence="5">Ig-like domain-containing protein</fullName>
    </recommendedName>
</protein>
<evidence type="ECO:0000313" key="7">
    <source>
        <dbReference type="Proteomes" id="UP001474421"/>
    </source>
</evidence>
<evidence type="ECO:0000256" key="3">
    <source>
        <dbReference type="ARBA" id="ARBA00043265"/>
    </source>
</evidence>
<gene>
    <name evidence="6" type="ORF">NXF25_021428</name>
</gene>
<dbReference type="SMART" id="SM00409">
    <property type="entry name" value="IG"/>
    <property type="match status" value="1"/>
</dbReference>
<dbReference type="GO" id="GO:0002250">
    <property type="term" value="P:adaptive immune response"/>
    <property type="evidence" value="ECO:0007669"/>
    <property type="project" value="UniProtKB-KW"/>
</dbReference>
<evidence type="ECO:0000313" key="6">
    <source>
        <dbReference type="EMBL" id="KAK9398067.1"/>
    </source>
</evidence>
<evidence type="ECO:0000256" key="2">
    <source>
        <dbReference type="ARBA" id="ARBA00023130"/>
    </source>
</evidence>
<dbReference type="Pfam" id="PF07686">
    <property type="entry name" value="V-set"/>
    <property type="match status" value="1"/>
</dbReference>
<dbReference type="Gene3D" id="2.60.40.10">
    <property type="entry name" value="Immunoglobulins"/>
    <property type="match status" value="1"/>
</dbReference>
<keyword evidence="1" id="KW-0391">Immunity</keyword>
<feature type="signal peptide" evidence="4">
    <location>
        <begin position="1"/>
        <end position="18"/>
    </location>
</feature>
<keyword evidence="3" id="KW-1280">Immunoglobulin</keyword>
<dbReference type="InterPro" id="IPR050199">
    <property type="entry name" value="IgHV"/>
</dbReference>
<accession>A0AAW1B975</accession>
<dbReference type="AlphaFoldDB" id="A0AAW1B975"/>
<dbReference type="InterPro" id="IPR007110">
    <property type="entry name" value="Ig-like_dom"/>
</dbReference>
<feature type="chain" id="PRO_5043665319" description="Ig-like domain-containing protein" evidence="4">
    <location>
        <begin position="19"/>
        <end position="140"/>
    </location>
</feature>
<comment type="caution">
    <text evidence="6">The sequence shown here is derived from an EMBL/GenBank/DDBJ whole genome shotgun (WGS) entry which is preliminary data.</text>
</comment>
<sequence length="140" mass="15178">MSLCCSFLTGVSATVTLTQPPEAFAPPGRSITLTCKVSGYNISNHHLYWVRQSNGKELVFITAFRTGYTTYTANEFKGCVTPSTQGSTAQLRIDALKVDDTAIYYCARNTVTEFGTVAARYLVGDPTRLLDGCSSPLSMV</sequence>